<dbReference type="Proteomes" id="UP000796880">
    <property type="component" value="Unassembled WGS sequence"/>
</dbReference>
<dbReference type="OrthoDB" id="4803627at2759"/>
<accession>A0A8K0H6X2</accession>
<evidence type="ECO:0000259" key="5">
    <source>
        <dbReference type="Pfam" id="PF00082"/>
    </source>
</evidence>
<evidence type="ECO:0000256" key="4">
    <source>
        <dbReference type="SAM" id="MobiDB-lite"/>
    </source>
</evidence>
<feature type="domain" description="Peptidase S8/S53" evidence="5">
    <location>
        <begin position="189"/>
        <end position="263"/>
    </location>
</feature>
<evidence type="ECO:0000256" key="1">
    <source>
        <dbReference type="ARBA" id="ARBA00004613"/>
    </source>
</evidence>
<name>A0A8K0H6X2_9ROSA</name>
<dbReference type="GO" id="GO:0005576">
    <property type="term" value="C:extracellular region"/>
    <property type="evidence" value="ECO:0007669"/>
    <property type="project" value="UniProtKB-SubCell"/>
</dbReference>
<dbReference type="GO" id="GO:0004252">
    <property type="term" value="F:serine-type endopeptidase activity"/>
    <property type="evidence" value="ECO:0007669"/>
    <property type="project" value="InterPro"/>
</dbReference>
<dbReference type="InterPro" id="IPR000209">
    <property type="entry name" value="Peptidase_S8/S53_dom"/>
</dbReference>
<protein>
    <recommendedName>
        <fullName evidence="5">Peptidase S8/S53 domain-containing protein</fullName>
    </recommendedName>
</protein>
<dbReference type="Gene3D" id="3.40.50.200">
    <property type="entry name" value="Peptidase S8/S53 domain"/>
    <property type="match status" value="1"/>
</dbReference>
<dbReference type="Pfam" id="PF00082">
    <property type="entry name" value="Peptidase_S8"/>
    <property type="match status" value="1"/>
</dbReference>
<evidence type="ECO:0000313" key="7">
    <source>
        <dbReference type="Proteomes" id="UP000796880"/>
    </source>
</evidence>
<dbReference type="InterPro" id="IPR045051">
    <property type="entry name" value="SBT"/>
</dbReference>
<organism evidence="6 7">
    <name type="scientific">Rhamnella rubrinervis</name>
    <dbReference type="NCBI Taxonomy" id="2594499"/>
    <lineage>
        <taxon>Eukaryota</taxon>
        <taxon>Viridiplantae</taxon>
        <taxon>Streptophyta</taxon>
        <taxon>Embryophyta</taxon>
        <taxon>Tracheophyta</taxon>
        <taxon>Spermatophyta</taxon>
        <taxon>Magnoliopsida</taxon>
        <taxon>eudicotyledons</taxon>
        <taxon>Gunneridae</taxon>
        <taxon>Pentapetalae</taxon>
        <taxon>rosids</taxon>
        <taxon>fabids</taxon>
        <taxon>Rosales</taxon>
        <taxon>Rhamnaceae</taxon>
        <taxon>rhamnoid group</taxon>
        <taxon>Rhamneae</taxon>
        <taxon>Rhamnella</taxon>
    </lineage>
</organism>
<dbReference type="InterPro" id="IPR036852">
    <property type="entry name" value="Peptidase_S8/S53_dom_sf"/>
</dbReference>
<dbReference type="AlphaFoldDB" id="A0A8K0H6X2"/>
<comment type="caution">
    <text evidence="6">The sequence shown here is derived from an EMBL/GenBank/DDBJ whole genome shotgun (WGS) entry which is preliminary data.</text>
</comment>
<reference evidence="6" key="1">
    <citation type="submission" date="2020-03" db="EMBL/GenBank/DDBJ databases">
        <title>A high-quality chromosome-level genome assembly of a woody plant with both climbing and erect habits, Rhamnella rubrinervis.</title>
        <authorList>
            <person name="Lu Z."/>
            <person name="Yang Y."/>
            <person name="Zhu X."/>
            <person name="Sun Y."/>
        </authorList>
    </citation>
    <scope>NUCLEOTIDE SEQUENCE</scope>
    <source>
        <strain evidence="6">BYM</strain>
        <tissue evidence="6">Leaf</tissue>
    </source>
</reference>
<gene>
    <name evidence="6" type="ORF">FNV43_RR11819</name>
</gene>
<comment type="similarity">
    <text evidence="2">Belongs to the peptidase S8 family.</text>
</comment>
<dbReference type="EMBL" id="VOIH02000005">
    <property type="protein sequence ID" value="KAF3446639.1"/>
    <property type="molecule type" value="Genomic_DNA"/>
</dbReference>
<proteinExistence type="inferred from homology"/>
<evidence type="ECO:0000313" key="6">
    <source>
        <dbReference type="EMBL" id="KAF3446639.1"/>
    </source>
</evidence>
<evidence type="ECO:0000256" key="2">
    <source>
        <dbReference type="ARBA" id="ARBA00011073"/>
    </source>
</evidence>
<keyword evidence="3" id="KW-0732">Signal</keyword>
<keyword evidence="7" id="KW-1185">Reference proteome</keyword>
<dbReference type="SUPFAM" id="SSF52743">
    <property type="entry name" value="Subtilisin-like"/>
    <property type="match status" value="1"/>
</dbReference>
<evidence type="ECO:0000256" key="3">
    <source>
        <dbReference type="ARBA" id="ARBA00022729"/>
    </source>
</evidence>
<dbReference type="PANTHER" id="PTHR10795">
    <property type="entry name" value="PROPROTEIN CONVERTASE SUBTILISIN/KEXIN"/>
    <property type="match status" value="1"/>
</dbReference>
<comment type="subcellular location">
    <subcellularLocation>
        <location evidence="1">Secreted</location>
    </subcellularLocation>
</comment>
<sequence>MAVRSLGDILIRGVQSSPVPSSRLALSSRMLHPRRFPEREPPASLRPSVGPPTCKSFLASTVAIDPLASFICWSARVDCTTRHAGELIYRSSIIWVLLQVNEGHLVFWIGVSSSLVFGSGDFRSKTTRYLGMNLFGEPREIVPASSTEGRGSRRPRRPPEPRNDSSSTKSLFLPEPPSGPAHLARHFQARRAKIAMYKVYWDVGGYASDIDAGIDQAIDDGVDIISVSMGFGRVPLYKDPIAIALFGAVQKGILVSYSAGNGGAIPGNLHNGIP</sequence>
<feature type="region of interest" description="Disordered" evidence="4">
    <location>
        <begin position="142"/>
        <end position="177"/>
    </location>
</feature>
<dbReference type="GO" id="GO:0006508">
    <property type="term" value="P:proteolysis"/>
    <property type="evidence" value="ECO:0007669"/>
    <property type="project" value="InterPro"/>
</dbReference>